<reference evidence="4" key="1">
    <citation type="submission" date="2023-03" db="EMBL/GenBank/DDBJ databases">
        <title>Massive genome expansion in bonnet fungi (Mycena s.s.) driven by repeated elements and novel gene families across ecological guilds.</title>
        <authorList>
            <consortium name="Lawrence Berkeley National Laboratory"/>
            <person name="Harder C.B."/>
            <person name="Miyauchi S."/>
            <person name="Viragh M."/>
            <person name="Kuo A."/>
            <person name="Thoen E."/>
            <person name="Andreopoulos B."/>
            <person name="Lu D."/>
            <person name="Skrede I."/>
            <person name="Drula E."/>
            <person name="Henrissat B."/>
            <person name="Morin E."/>
            <person name="Kohler A."/>
            <person name="Barry K."/>
            <person name="LaButti K."/>
            <person name="Morin E."/>
            <person name="Salamov A."/>
            <person name="Lipzen A."/>
            <person name="Mereny Z."/>
            <person name="Hegedus B."/>
            <person name="Baldrian P."/>
            <person name="Stursova M."/>
            <person name="Weitz H."/>
            <person name="Taylor A."/>
            <person name="Grigoriev I.V."/>
            <person name="Nagy L.G."/>
            <person name="Martin F."/>
            <person name="Kauserud H."/>
        </authorList>
    </citation>
    <scope>NUCLEOTIDE SEQUENCE</scope>
    <source>
        <strain evidence="4">9144</strain>
    </source>
</reference>
<dbReference type="Proteomes" id="UP001219525">
    <property type="component" value="Unassembled WGS sequence"/>
</dbReference>
<dbReference type="PROSITE" id="PS50966">
    <property type="entry name" value="ZF_SWIM"/>
    <property type="match status" value="1"/>
</dbReference>
<keyword evidence="1" id="KW-0479">Metal-binding</keyword>
<dbReference type="EMBL" id="JARJCW010000035">
    <property type="protein sequence ID" value="KAJ7208034.1"/>
    <property type="molecule type" value="Genomic_DNA"/>
</dbReference>
<name>A0AAD6VFA3_9AGAR</name>
<dbReference type="InterPro" id="IPR007527">
    <property type="entry name" value="Znf_SWIM"/>
</dbReference>
<keyword evidence="1" id="KW-0862">Zinc</keyword>
<dbReference type="AlphaFoldDB" id="A0AAD6VFA3"/>
<protein>
    <recommendedName>
        <fullName evidence="3">SWIM-type domain-containing protein</fullName>
    </recommendedName>
</protein>
<evidence type="ECO:0000259" key="3">
    <source>
        <dbReference type="PROSITE" id="PS50966"/>
    </source>
</evidence>
<evidence type="ECO:0000256" key="2">
    <source>
        <dbReference type="SAM" id="MobiDB-lite"/>
    </source>
</evidence>
<organism evidence="4 5">
    <name type="scientific">Mycena pura</name>
    <dbReference type="NCBI Taxonomy" id="153505"/>
    <lineage>
        <taxon>Eukaryota</taxon>
        <taxon>Fungi</taxon>
        <taxon>Dikarya</taxon>
        <taxon>Basidiomycota</taxon>
        <taxon>Agaricomycotina</taxon>
        <taxon>Agaricomycetes</taxon>
        <taxon>Agaricomycetidae</taxon>
        <taxon>Agaricales</taxon>
        <taxon>Marasmiineae</taxon>
        <taxon>Mycenaceae</taxon>
        <taxon>Mycena</taxon>
    </lineage>
</organism>
<dbReference type="GO" id="GO:0008270">
    <property type="term" value="F:zinc ion binding"/>
    <property type="evidence" value="ECO:0007669"/>
    <property type="project" value="UniProtKB-KW"/>
</dbReference>
<keyword evidence="5" id="KW-1185">Reference proteome</keyword>
<feature type="region of interest" description="Disordered" evidence="2">
    <location>
        <begin position="228"/>
        <end position="250"/>
    </location>
</feature>
<comment type="caution">
    <text evidence="4">The sequence shown here is derived from an EMBL/GenBank/DDBJ whole genome shotgun (WGS) entry which is preliminary data.</text>
</comment>
<feature type="domain" description="SWIM-type" evidence="3">
    <location>
        <begin position="277"/>
        <end position="316"/>
    </location>
</feature>
<feature type="compositionally biased region" description="Basic residues" evidence="2">
    <location>
        <begin position="228"/>
        <end position="242"/>
    </location>
</feature>
<feature type="region of interest" description="Disordered" evidence="2">
    <location>
        <begin position="321"/>
        <end position="351"/>
    </location>
</feature>
<keyword evidence="1" id="KW-0863">Zinc-finger</keyword>
<accession>A0AAD6VFA3</accession>
<feature type="compositionally biased region" description="Basic residues" evidence="2">
    <location>
        <begin position="425"/>
        <end position="434"/>
    </location>
</feature>
<evidence type="ECO:0000313" key="5">
    <source>
        <dbReference type="Proteomes" id="UP001219525"/>
    </source>
</evidence>
<proteinExistence type="predicted"/>
<gene>
    <name evidence="4" type="ORF">GGX14DRAFT_634939</name>
</gene>
<feature type="region of interest" description="Disordered" evidence="2">
    <location>
        <begin position="488"/>
        <end position="513"/>
    </location>
</feature>
<feature type="compositionally biased region" description="Polar residues" evidence="2">
    <location>
        <begin position="403"/>
        <end position="422"/>
    </location>
</feature>
<feature type="region of interest" description="Disordered" evidence="2">
    <location>
        <begin position="403"/>
        <end position="454"/>
    </location>
</feature>
<evidence type="ECO:0000313" key="4">
    <source>
        <dbReference type="EMBL" id="KAJ7208034.1"/>
    </source>
</evidence>
<sequence>MPRMRTTTTSTALQKWRTPARSLLSRLLLARPYKACLAFLRARRDPHITRIQRTRYQPSCCTSGPTCFGANHLRMAASLLAPPKYGLQVSSLSQALPGARPVLWRFAKEFIAGLAQIAADGRAPLRQINTIALQEQQRAAALLASLASRTPLPISPTLSQEERDRDYALHLALGDSPPPSPPATSYHLRRPSNPLPPIRRIVLIYYSIDGERAVPTVVLAPLGPTLGKRRHVSPSPKRKQRQHQVDLGTDSDDEVIVVSVNNPTAVAHKQYLQHSVYSIVVRIWKHHHCDLYSCNCPDFPMLLFCKHIAAVQRLFDESAGPESTLFDNSPTPLHPTPSPRSPELLDAPDLSPAQARPEHTLLAEKMETAAARLRRSRRKELASVPSLVTALDALLLETDNSSVLPSSIHVPSSSGWSQTQESMMPRRKNTKKNKPSGPNMDRSYGAGASSGSRLKRQRVDLESTLPSASAPPSVTSFSAFPPLTAPAMLAPPSHLPLATSVPPPARAPPTTFTFVSYVPPKYT</sequence>
<evidence type="ECO:0000256" key="1">
    <source>
        <dbReference type="PROSITE-ProRule" id="PRU00325"/>
    </source>
</evidence>